<dbReference type="OrthoDB" id="384640at2759"/>
<evidence type="ECO:0000313" key="2">
    <source>
        <dbReference type="EMBL" id="VUZ97195.1"/>
    </source>
</evidence>
<feature type="region of interest" description="Disordered" evidence="1">
    <location>
        <begin position="692"/>
        <end position="738"/>
    </location>
</feature>
<protein>
    <submittedName>
        <fullName evidence="2">Uncharacterized protein</fullName>
    </submittedName>
</protein>
<evidence type="ECO:0000256" key="1">
    <source>
        <dbReference type="SAM" id="MobiDB-lite"/>
    </source>
</evidence>
<dbReference type="Proteomes" id="UP000220605">
    <property type="component" value="Chromosome 11"/>
</dbReference>
<dbReference type="EMBL" id="LT635622">
    <property type="protein sequence ID" value="VUZ97195.1"/>
    <property type="molecule type" value="Genomic_DNA"/>
</dbReference>
<dbReference type="VEuPathDB" id="PlasmoDB:PVPAM_110049700"/>
<gene>
    <name evidence="2" type="ORF">PVP01_1144900</name>
</gene>
<feature type="compositionally biased region" description="Basic and acidic residues" evidence="1">
    <location>
        <begin position="372"/>
        <end position="381"/>
    </location>
</feature>
<organism evidence="2 3">
    <name type="scientific">Plasmodium vivax</name>
    <name type="common">malaria parasite P. vivax</name>
    <dbReference type="NCBI Taxonomy" id="5855"/>
    <lineage>
        <taxon>Eukaryota</taxon>
        <taxon>Sar</taxon>
        <taxon>Alveolata</taxon>
        <taxon>Apicomplexa</taxon>
        <taxon>Aconoidasida</taxon>
        <taxon>Haemosporida</taxon>
        <taxon>Plasmodiidae</taxon>
        <taxon>Plasmodium</taxon>
        <taxon>Plasmodium (Plasmodium)</taxon>
    </lineage>
</organism>
<name>A0A564ZZM3_PLAVI</name>
<feature type="compositionally biased region" description="Polar residues" evidence="1">
    <location>
        <begin position="355"/>
        <end position="370"/>
    </location>
</feature>
<sequence length="1568" mass="176570">MMSSFAIKRAYTCEHECKKIHKYISVGIDRKSRLPVSTCARKFGNSELVSISRKLFLHSNTQGRRSSRRKLARVVCYNFKRGGAPDVCSAQDSEACAWRRVIKGSVLDKGEEPKQVGNAPIVHTHVRSGRIGEEGTRSATSPNVPNRKNILSVSSNWSSTGICTSGKMKKIKFRSFTQIVAVSKKKDKCVKFSRLSLSELLQYILVYLSEEGDVKTWNGIFLQVDKLVSKKGGGEEYKAELNAFFDKLTNMEYYGVLDHLKDVEEGVKNGILNGAFFECLVLSLRGRDITYLHERGGERRRGGEAELAELADSPQMRSGSPAETTHGDPAQAAKKREGKVKSYVKNLKHLLNISGSRRGSTSLEEQQWQSGGEEKRLDHFSEKGEASRAKNLAIFRDTQNDVTMIRKWFTLLSHFPSKSEHVPMLRDYLNRMFRKHIDELIRKEYFSKTVHQMTNQINSKSIHALIMTYERKLGQMEAYDFSYSLIILLRFMLFSHSLFNRIVEHAIGNPLAKLKSERHLVRFMKSVDGYPLVHPSGAGVSSAEISGVGGSGGEISGQELSDSNFNGTEIFQCNMNDLYNSTFSIFIKKLSKKLKCYSLDNLLFLSECLGKVIFMPSTHNQVLHVFINKLRYYIDNALHFSTVDNQTLIRLFKISSFFSFVPEVDIFVSSAVKGSGRVRRFVGGGVAVPSKGPPVGGAENVPEGGAVPPSGEAESVPVKDSPPPTGNKKILKGRNDNTLDEKSKKKSICFNLSEKGVINYYYDKAEETHTVAHPRNVLRSYDLLQVRDNVYDVNKYLLNYSFNQDSGKKHKRSKFSLKNMVTLLCEQIDRSLDDVVRELRGGVPAGREAVSQAVSKAANEVGSKAVNEMVSQTDYPPWSRDQLVDEIKRINEKNAERGGKCPGGDHPHRESELYKRYLIFYDFSVLSDVMKFTHFSINTNKHTYELVKTIKRRLEEMLLFYGLSGVPPKRGADLTTSGLCGHKMKHIATFQLYHFYCACKNFSPSFLFEFFDTLLKLTPKINVIDLDKASDLFSKKRMNRMEHLEIFHKVRDRHVTIPFVVSLLQSLRVIISSNLFLTNDVLREHVSTMVQYSYYVLFFYYYSKERSGRLLKGGGKERVDDGQSPICEGGQVGRGQVEGGQLGSGYVESTQRDGGSDRSAISSVMKSTERRRKLCLFDNVHLEDLCNTYLCLSTSLYFLNRAEEKSNQVKHLIFLEERFLKLVTKVKYMKYLSDSFIFFLFKAPCTLKLEEAFDGVIPSLKMPNRRGRKTSELLSSITHSQREKILSVPAATAFFLCKVKLTMSGGGGKGEVNALRVENTRRLFEALIDGYKLLASCVEQVFITGGGEAVNRGGNSTDGEEYPSDNSHISNQGTSFRGGAHFSVEDTPGGSSLYGSSPDGSSPDGSSLHGSSPYGRTYSHLPYLLSSKLDVKQNGHLEALMGDMFFGVHEVKSLHELQSTLLKTVKHLEVAQINLKVNYKITQIQQIHNDVLGYLAELSNVVRDCLYIVFLSQPYVHKSPKKYATKNLLNYFINKCKFVSDYNLFDDCSGGSFGELRRSKYMANELCR</sequence>
<reference evidence="3" key="1">
    <citation type="submission" date="2016-07" db="EMBL/GenBank/DDBJ databases">
        <authorList>
            <consortium name="Pathogen Informatics"/>
        </authorList>
    </citation>
    <scope>NUCLEOTIDE SEQUENCE [LARGE SCALE GENOMIC DNA]</scope>
</reference>
<feature type="region of interest" description="Disordered" evidence="1">
    <location>
        <begin position="355"/>
        <end position="381"/>
    </location>
</feature>
<dbReference type="VEuPathDB" id="PlasmoDB:PVX_113365"/>
<feature type="region of interest" description="Disordered" evidence="1">
    <location>
        <begin position="310"/>
        <end position="338"/>
    </location>
</feature>
<feature type="region of interest" description="Disordered" evidence="1">
    <location>
        <begin position="1387"/>
        <end position="1412"/>
    </location>
</feature>
<evidence type="ECO:0000313" key="3">
    <source>
        <dbReference type="Proteomes" id="UP000220605"/>
    </source>
</evidence>
<proteinExistence type="predicted"/>
<accession>A0A564ZZM3</accession>
<dbReference type="VEuPathDB" id="PlasmoDB:PVP01_1144900"/>
<feature type="compositionally biased region" description="Low complexity" evidence="1">
    <location>
        <begin position="1388"/>
        <end position="1412"/>
    </location>
</feature>
<dbReference type="VEuPathDB" id="PlasmoDB:PVW1_110050800"/>
<feature type="region of interest" description="Disordered" evidence="1">
    <location>
        <begin position="1348"/>
        <end position="1371"/>
    </location>
</feature>